<dbReference type="RefSeq" id="XP_016763866.1">
    <property type="nucleotide sequence ID" value="XM_016900602.1"/>
</dbReference>
<proteinExistence type="predicted"/>
<evidence type="ECO:0000313" key="2">
    <source>
        <dbReference type="Proteomes" id="UP000016931"/>
    </source>
</evidence>
<keyword evidence="2" id="KW-1185">Reference proteome</keyword>
<dbReference type="HOGENOM" id="CLU_1422237_0_0_1"/>
<name>M3DCH6_SPHMS</name>
<dbReference type="GeneID" id="27897739"/>
<evidence type="ECO:0000313" key="1">
    <source>
        <dbReference type="EMBL" id="EMF15745.1"/>
    </source>
</evidence>
<protein>
    <submittedName>
        <fullName evidence="1">Uncharacterized protein</fullName>
    </submittedName>
</protein>
<dbReference type="AlphaFoldDB" id="M3DCH6"/>
<dbReference type="EMBL" id="KB456261">
    <property type="protein sequence ID" value="EMF15745.1"/>
    <property type="molecule type" value="Genomic_DNA"/>
</dbReference>
<gene>
    <name evidence="1" type="ORF">SEPMUDRAFT_105959</name>
</gene>
<reference evidence="1 2" key="1">
    <citation type="journal article" date="2012" name="PLoS Pathog.">
        <title>Diverse lifestyles and strategies of plant pathogenesis encoded in the genomes of eighteen Dothideomycetes fungi.</title>
        <authorList>
            <person name="Ohm R.A."/>
            <person name="Feau N."/>
            <person name="Henrissat B."/>
            <person name="Schoch C.L."/>
            <person name="Horwitz B.A."/>
            <person name="Barry K.W."/>
            <person name="Condon B.J."/>
            <person name="Copeland A.C."/>
            <person name="Dhillon B."/>
            <person name="Glaser F."/>
            <person name="Hesse C.N."/>
            <person name="Kosti I."/>
            <person name="LaButti K."/>
            <person name="Lindquist E.A."/>
            <person name="Lucas S."/>
            <person name="Salamov A.A."/>
            <person name="Bradshaw R.E."/>
            <person name="Ciuffetti L."/>
            <person name="Hamelin R.C."/>
            <person name="Kema G.H.J."/>
            <person name="Lawrence C."/>
            <person name="Scott J.A."/>
            <person name="Spatafora J.W."/>
            <person name="Turgeon B.G."/>
            <person name="de Wit P.J.G.M."/>
            <person name="Zhong S."/>
            <person name="Goodwin S.B."/>
            <person name="Grigoriev I.V."/>
        </authorList>
    </citation>
    <scope>NUCLEOTIDE SEQUENCE [LARGE SCALE GENOMIC DNA]</scope>
    <source>
        <strain evidence="1 2">SO2202</strain>
    </source>
</reference>
<dbReference type="Proteomes" id="UP000016931">
    <property type="component" value="Unassembled WGS sequence"/>
</dbReference>
<sequence>MSIEPPSYEDINNEAYRAIPLIVQIHQHSPTNIIFEENPHHHQLIISTPPPSNRPLPTLLHKDAILLPTTSTYEEVFNLLYQRVLARSAGSFPPAVAGAAFKEGTLFCRLALLVDVDIVDNQQQQQILIDQGNWIAARTFLRFRENVELVFHFCFVPIYSSEMEEEEEEEEEEMEMGGWYGGENLFGGTEF</sequence>
<dbReference type="OrthoDB" id="3627684at2759"/>
<organism evidence="1 2">
    <name type="scientific">Sphaerulina musiva (strain SO2202)</name>
    <name type="common">Poplar stem canker fungus</name>
    <name type="synonym">Septoria musiva</name>
    <dbReference type="NCBI Taxonomy" id="692275"/>
    <lineage>
        <taxon>Eukaryota</taxon>
        <taxon>Fungi</taxon>
        <taxon>Dikarya</taxon>
        <taxon>Ascomycota</taxon>
        <taxon>Pezizomycotina</taxon>
        <taxon>Dothideomycetes</taxon>
        <taxon>Dothideomycetidae</taxon>
        <taxon>Mycosphaerellales</taxon>
        <taxon>Mycosphaerellaceae</taxon>
        <taxon>Sphaerulina</taxon>
    </lineage>
</organism>
<accession>M3DCH6</accession>